<keyword evidence="1" id="KW-0472">Membrane</keyword>
<keyword evidence="1" id="KW-0812">Transmembrane</keyword>
<gene>
    <name evidence="2" type="ORF">SAMN06265377_3158</name>
</gene>
<name>A0A285MVU7_9FLAO</name>
<evidence type="ECO:0000256" key="1">
    <source>
        <dbReference type="SAM" id="Phobius"/>
    </source>
</evidence>
<protein>
    <submittedName>
        <fullName evidence="2">Uncharacterized protein</fullName>
    </submittedName>
</protein>
<proteinExistence type="predicted"/>
<organism evidence="2 3">
    <name type="scientific">Flagellimonas pacifica</name>
    <dbReference type="NCBI Taxonomy" id="1247520"/>
    <lineage>
        <taxon>Bacteria</taxon>
        <taxon>Pseudomonadati</taxon>
        <taxon>Bacteroidota</taxon>
        <taxon>Flavobacteriia</taxon>
        <taxon>Flavobacteriales</taxon>
        <taxon>Flavobacteriaceae</taxon>
        <taxon>Flagellimonas</taxon>
    </lineage>
</organism>
<feature type="transmembrane region" description="Helical" evidence="1">
    <location>
        <begin position="25"/>
        <end position="49"/>
    </location>
</feature>
<dbReference type="EMBL" id="OBEH01000005">
    <property type="protein sequence ID" value="SNZ01320.1"/>
    <property type="molecule type" value="Genomic_DNA"/>
</dbReference>
<keyword evidence="3" id="KW-1185">Reference proteome</keyword>
<sequence length="51" mass="5914">MDEGIEEKERKLQNSESVSWQKEGLYILISILILFGIHILITLLLYALLEP</sequence>
<keyword evidence="1" id="KW-1133">Transmembrane helix</keyword>
<evidence type="ECO:0000313" key="2">
    <source>
        <dbReference type="EMBL" id="SNZ01320.1"/>
    </source>
</evidence>
<dbReference type="AlphaFoldDB" id="A0A285MVU7"/>
<evidence type="ECO:0000313" key="3">
    <source>
        <dbReference type="Proteomes" id="UP000219048"/>
    </source>
</evidence>
<accession>A0A285MVU7</accession>
<dbReference type="Proteomes" id="UP000219048">
    <property type="component" value="Unassembled WGS sequence"/>
</dbReference>
<reference evidence="3" key="1">
    <citation type="submission" date="2017-09" db="EMBL/GenBank/DDBJ databases">
        <authorList>
            <person name="Varghese N."/>
            <person name="Submissions S."/>
        </authorList>
    </citation>
    <scope>NUCLEOTIDE SEQUENCE [LARGE SCALE GENOMIC DNA]</scope>
    <source>
        <strain evidence="3">DSM 25885</strain>
    </source>
</reference>